<dbReference type="Proteomes" id="UP001456524">
    <property type="component" value="Unassembled WGS sequence"/>
</dbReference>
<gene>
    <name evidence="2" type="ORF">IWX90DRAFT_498072</name>
</gene>
<feature type="compositionally biased region" description="Basic residues" evidence="1">
    <location>
        <begin position="84"/>
        <end position="100"/>
    </location>
</feature>
<feature type="region of interest" description="Disordered" evidence="1">
    <location>
        <begin position="75"/>
        <end position="133"/>
    </location>
</feature>
<evidence type="ECO:0000313" key="2">
    <source>
        <dbReference type="EMBL" id="KAK8175693.1"/>
    </source>
</evidence>
<name>A0ABR1Y3U7_9PEZI</name>
<sequence>MAKDTQTTGGCSAVISLSYGSCTAPPPPPPPAPQGRVPVHGRAPDQTSAVSVSRYLATSSPLLFLASITLTSSFPLPLPSSRRNPLRLRRTSIPARRKTIGPKDTAPSSTRRPPPTPSVRHSRLPVSSARHPNQIPYTPSPACCFTTASLCSPPSFQPETPLRPPKDPRPWSFRHRPPSAVAVVWTAALHSSPSSSAPLGSRIPHQLPTSATTSTTTTTRLSSTLLSPATTLTFHSANLLQLQTASHHSMQPAITPCIRHA</sequence>
<comment type="caution">
    <text evidence="2">The sequence shown here is derived from an EMBL/GenBank/DDBJ whole genome shotgun (WGS) entry which is preliminary data.</text>
</comment>
<evidence type="ECO:0000313" key="3">
    <source>
        <dbReference type="Proteomes" id="UP001456524"/>
    </source>
</evidence>
<reference evidence="2 3" key="1">
    <citation type="journal article" date="2022" name="G3 (Bethesda)">
        <title>Enemy or ally: a genomic approach to elucidate the lifestyle of Phyllosticta citrichinaensis.</title>
        <authorList>
            <person name="Buijs V.A."/>
            <person name="Groenewald J.Z."/>
            <person name="Haridas S."/>
            <person name="LaButti K.M."/>
            <person name="Lipzen A."/>
            <person name="Martin F.M."/>
            <person name="Barry K."/>
            <person name="Grigoriev I.V."/>
            <person name="Crous P.W."/>
            <person name="Seidl M.F."/>
        </authorList>
    </citation>
    <scope>NUCLEOTIDE SEQUENCE [LARGE SCALE GENOMIC DNA]</scope>
    <source>
        <strain evidence="2 3">CBS 129764</strain>
    </source>
</reference>
<keyword evidence="3" id="KW-1185">Reference proteome</keyword>
<feature type="compositionally biased region" description="Pro residues" evidence="1">
    <location>
        <begin position="24"/>
        <end position="33"/>
    </location>
</feature>
<protein>
    <submittedName>
        <fullName evidence="2">Uncharacterized protein</fullName>
    </submittedName>
</protein>
<dbReference type="EMBL" id="JBBWUH010000002">
    <property type="protein sequence ID" value="KAK8175693.1"/>
    <property type="molecule type" value="Genomic_DNA"/>
</dbReference>
<evidence type="ECO:0000256" key="1">
    <source>
        <dbReference type="SAM" id="MobiDB-lite"/>
    </source>
</evidence>
<accession>A0ABR1Y3U7</accession>
<organism evidence="2 3">
    <name type="scientific">Phyllosticta citrichinensis</name>
    <dbReference type="NCBI Taxonomy" id="1130410"/>
    <lineage>
        <taxon>Eukaryota</taxon>
        <taxon>Fungi</taxon>
        <taxon>Dikarya</taxon>
        <taxon>Ascomycota</taxon>
        <taxon>Pezizomycotina</taxon>
        <taxon>Dothideomycetes</taxon>
        <taxon>Dothideomycetes incertae sedis</taxon>
        <taxon>Botryosphaeriales</taxon>
        <taxon>Phyllostictaceae</taxon>
        <taxon>Phyllosticta</taxon>
    </lineage>
</organism>
<feature type="region of interest" description="Disordered" evidence="1">
    <location>
        <begin position="17"/>
        <end position="45"/>
    </location>
</feature>
<proteinExistence type="predicted"/>